<reference evidence="1" key="2">
    <citation type="submission" date="2025-09" db="UniProtKB">
        <authorList>
            <consortium name="EnsemblPlants"/>
        </authorList>
    </citation>
    <scope>IDENTIFICATION</scope>
</reference>
<name>A0ACD5X6U5_AVESA</name>
<dbReference type="Proteomes" id="UP001732700">
    <property type="component" value="Chromosome 4D"/>
</dbReference>
<protein>
    <submittedName>
        <fullName evidence="1">Uncharacterized protein</fullName>
    </submittedName>
</protein>
<organism evidence="1 2">
    <name type="scientific">Avena sativa</name>
    <name type="common">Oat</name>
    <dbReference type="NCBI Taxonomy" id="4498"/>
    <lineage>
        <taxon>Eukaryota</taxon>
        <taxon>Viridiplantae</taxon>
        <taxon>Streptophyta</taxon>
        <taxon>Embryophyta</taxon>
        <taxon>Tracheophyta</taxon>
        <taxon>Spermatophyta</taxon>
        <taxon>Magnoliopsida</taxon>
        <taxon>Liliopsida</taxon>
        <taxon>Poales</taxon>
        <taxon>Poaceae</taxon>
        <taxon>BOP clade</taxon>
        <taxon>Pooideae</taxon>
        <taxon>Poodae</taxon>
        <taxon>Poeae</taxon>
        <taxon>Poeae Chloroplast Group 1 (Aveneae type)</taxon>
        <taxon>Aveninae</taxon>
        <taxon>Avena</taxon>
    </lineage>
</organism>
<sequence length="245" mass="28813">MWVPTCSAAHANLHRKCVAFEGTDTGRKFYLCQIGNTMENCGFQSWVDEEWPDSLKDALQKLWAMYYECKSAAIEERDHSSKMVKDLTEEKDKIEKKYADHVASLRKWVDDTERRALAENMRRIYSEDSESQSVAQMEKHLEALNHEIDVLKNAKEEMKNLLRSQADVFKGKQNKWQLERDGLMEENKKLILEKDGLMEENKQLVKDRDGHKEEKKKLKYTVFDMFQHCDGLKEKLKKIKEVCDA</sequence>
<reference evidence="1" key="1">
    <citation type="submission" date="2021-05" db="EMBL/GenBank/DDBJ databases">
        <authorList>
            <person name="Scholz U."/>
            <person name="Mascher M."/>
            <person name="Fiebig A."/>
        </authorList>
    </citation>
    <scope>NUCLEOTIDE SEQUENCE [LARGE SCALE GENOMIC DNA]</scope>
</reference>
<evidence type="ECO:0000313" key="2">
    <source>
        <dbReference type="Proteomes" id="UP001732700"/>
    </source>
</evidence>
<dbReference type="EnsemblPlants" id="AVESA.00010b.r2.4DG0763860.1">
    <property type="protein sequence ID" value="AVESA.00010b.r2.4DG0763860.1.CDS"/>
    <property type="gene ID" value="AVESA.00010b.r2.4DG0763860"/>
</dbReference>
<proteinExistence type="predicted"/>
<accession>A0ACD5X6U5</accession>
<keyword evidence="2" id="KW-1185">Reference proteome</keyword>
<evidence type="ECO:0000313" key="1">
    <source>
        <dbReference type="EnsemblPlants" id="AVESA.00010b.r2.4DG0763860.1.CDS"/>
    </source>
</evidence>